<dbReference type="InterPro" id="IPR018219">
    <property type="entry name" value="Tpx_CS"/>
</dbReference>
<dbReference type="PROSITE" id="PS51352">
    <property type="entry name" value="THIOREDOXIN_2"/>
    <property type="match status" value="1"/>
</dbReference>
<evidence type="ECO:0000256" key="3">
    <source>
        <dbReference type="ARBA" id="ARBA00023002"/>
    </source>
</evidence>
<dbReference type="GO" id="GO:0004601">
    <property type="term" value="F:peroxidase activity"/>
    <property type="evidence" value="ECO:0007669"/>
    <property type="project" value="UniProtKB-KW"/>
</dbReference>
<dbReference type="SUPFAM" id="SSF52833">
    <property type="entry name" value="Thioredoxin-like"/>
    <property type="match status" value="1"/>
</dbReference>
<dbReference type="NCBIfam" id="NF001808">
    <property type="entry name" value="PRK00522.1"/>
    <property type="match status" value="1"/>
</dbReference>
<keyword evidence="2" id="KW-0049">Antioxidant</keyword>
<evidence type="ECO:0000313" key="8">
    <source>
        <dbReference type="Proteomes" id="UP000658258"/>
    </source>
</evidence>
<dbReference type="PANTHER" id="PTHR43110:SF1">
    <property type="entry name" value="THIOL PEROXIDASE"/>
    <property type="match status" value="1"/>
</dbReference>
<dbReference type="Proteomes" id="UP000658258">
    <property type="component" value="Unassembled WGS sequence"/>
</dbReference>
<gene>
    <name evidence="7" type="primary">tpx</name>
    <name evidence="7" type="ORF">GCM10011340_31320</name>
</gene>
<keyword evidence="5" id="KW-0676">Redox-active center</keyword>
<dbReference type="PROSITE" id="PS01265">
    <property type="entry name" value="TPX"/>
    <property type="match status" value="1"/>
</dbReference>
<evidence type="ECO:0000256" key="4">
    <source>
        <dbReference type="ARBA" id="ARBA00023157"/>
    </source>
</evidence>
<evidence type="ECO:0000256" key="2">
    <source>
        <dbReference type="ARBA" id="ARBA00022862"/>
    </source>
</evidence>
<dbReference type="Pfam" id="PF08534">
    <property type="entry name" value="Redoxin"/>
    <property type="match status" value="1"/>
</dbReference>
<keyword evidence="1 7" id="KW-0575">Peroxidase</keyword>
<evidence type="ECO:0000256" key="1">
    <source>
        <dbReference type="ARBA" id="ARBA00022559"/>
    </source>
</evidence>
<dbReference type="Gene3D" id="3.40.30.10">
    <property type="entry name" value="Glutaredoxin"/>
    <property type="match status" value="1"/>
</dbReference>
<reference evidence="8" key="1">
    <citation type="journal article" date="2019" name="Int. J. Syst. Evol. Microbiol.">
        <title>The Global Catalogue of Microorganisms (GCM) 10K type strain sequencing project: providing services to taxonomists for standard genome sequencing and annotation.</title>
        <authorList>
            <consortium name="The Broad Institute Genomics Platform"/>
            <consortium name="The Broad Institute Genome Sequencing Center for Infectious Disease"/>
            <person name="Wu L."/>
            <person name="Ma J."/>
        </authorList>
    </citation>
    <scope>NUCLEOTIDE SEQUENCE [LARGE SCALE GENOMIC DNA]</scope>
    <source>
        <strain evidence="8">CGMCC 1.15111</strain>
    </source>
</reference>
<feature type="domain" description="Thioredoxin" evidence="6">
    <location>
        <begin position="30"/>
        <end position="177"/>
    </location>
</feature>
<dbReference type="PANTHER" id="PTHR43110">
    <property type="entry name" value="THIOL PEROXIDASE"/>
    <property type="match status" value="1"/>
</dbReference>
<accession>A0ABQ3IB78</accession>
<evidence type="ECO:0000256" key="5">
    <source>
        <dbReference type="ARBA" id="ARBA00023284"/>
    </source>
</evidence>
<evidence type="ECO:0000259" key="6">
    <source>
        <dbReference type="PROSITE" id="PS51352"/>
    </source>
</evidence>
<proteinExistence type="predicted"/>
<dbReference type="CDD" id="cd03014">
    <property type="entry name" value="PRX_Atyp2cys"/>
    <property type="match status" value="1"/>
</dbReference>
<sequence length="177" mass="19264">MLDWRNFKQKLNMAKITLGGKETHTNGELPAIGTPIKNYTFVKNDMSAVQLADFKGKKVILNIFPSIDTGVCMASVRKFNEEAAKLSNAAVLCVSKDLPFALNRFCGAEGIENVTVASDFRTPEFAEDMGLKIAEGAFSGLNSRVIIVLDEEGKVKYTEQVPEIGQEPNYSAALAAV</sequence>
<name>A0ABQ3IB78_9BACT</name>
<dbReference type="EMBL" id="BNAG01000004">
    <property type="protein sequence ID" value="GHE72642.1"/>
    <property type="molecule type" value="Genomic_DNA"/>
</dbReference>
<dbReference type="InterPro" id="IPR036249">
    <property type="entry name" value="Thioredoxin-like_sf"/>
</dbReference>
<comment type="caution">
    <text evidence="7">The sequence shown here is derived from an EMBL/GenBank/DDBJ whole genome shotgun (WGS) entry which is preliminary data.</text>
</comment>
<dbReference type="InterPro" id="IPR013740">
    <property type="entry name" value="Redoxin"/>
</dbReference>
<evidence type="ECO:0000313" key="7">
    <source>
        <dbReference type="EMBL" id="GHE72642.1"/>
    </source>
</evidence>
<keyword evidence="4" id="KW-1015">Disulfide bond</keyword>
<dbReference type="InterPro" id="IPR050455">
    <property type="entry name" value="Tpx_Peroxidase_subfamily"/>
</dbReference>
<keyword evidence="3" id="KW-0560">Oxidoreductase</keyword>
<dbReference type="InterPro" id="IPR002065">
    <property type="entry name" value="TPX"/>
</dbReference>
<protein>
    <submittedName>
        <fullName evidence="7">Thiol peroxidase</fullName>
    </submittedName>
</protein>
<organism evidence="7 8">
    <name type="scientific">Roseivirga thermotolerans</name>
    <dbReference type="NCBI Taxonomy" id="1758176"/>
    <lineage>
        <taxon>Bacteria</taxon>
        <taxon>Pseudomonadati</taxon>
        <taxon>Bacteroidota</taxon>
        <taxon>Cytophagia</taxon>
        <taxon>Cytophagales</taxon>
        <taxon>Roseivirgaceae</taxon>
        <taxon>Roseivirga</taxon>
    </lineage>
</organism>
<keyword evidence="8" id="KW-1185">Reference proteome</keyword>
<dbReference type="InterPro" id="IPR013766">
    <property type="entry name" value="Thioredoxin_domain"/>
</dbReference>